<protein>
    <submittedName>
        <fullName evidence="2">Arginase family protein</fullName>
    </submittedName>
</protein>
<name>A0A1M5BG80_9FIRM</name>
<dbReference type="AlphaFoldDB" id="A0A1M5BG80"/>
<dbReference type="InterPro" id="IPR023696">
    <property type="entry name" value="Ureohydrolase_dom_sf"/>
</dbReference>
<proteinExistence type="inferred from homology"/>
<dbReference type="Proteomes" id="UP000184196">
    <property type="component" value="Unassembled WGS sequence"/>
</dbReference>
<reference evidence="3" key="1">
    <citation type="submission" date="2016-11" db="EMBL/GenBank/DDBJ databases">
        <authorList>
            <person name="Varghese N."/>
            <person name="Submissions S."/>
        </authorList>
    </citation>
    <scope>NUCLEOTIDE SEQUENCE [LARGE SCALE GENOMIC DNA]</scope>
    <source>
        <strain evidence="3">DSM 11792</strain>
    </source>
</reference>
<dbReference type="GO" id="GO:0008783">
    <property type="term" value="F:agmatinase activity"/>
    <property type="evidence" value="ECO:0007669"/>
    <property type="project" value="TreeGrafter"/>
</dbReference>
<dbReference type="Gene3D" id="3.40.800.10">
    <property type="entry name" value="Ureohydrolase domain"/>
    <property type="match status" value="1"/>
</dbReference>
<dbReference type="OrthoDB" id="9805406at2"/>
<dbReference type="GO" id="GO:0046872">
    <property type="term" value="F:metal ion binding"/>
    <property type="evidence" value="ECO:0007669"/>
    <property type="project" value="InterPro"/>
</dbReference>
<accession>A0A1M5BG80</accession>
<gene>
    <name evidence="2" type="ORF">SAMN02745218_02193</name>
</gene>
<evidence type="ECO:0000313" key="3">
    <source>
        <dbReference type="Proteomes" id="UP000184196"/>
    </source>
</evidence>
<dbReference type="PANTHER" id="PTHR11358">
    <property type="entry name" value="ARGINASE/AGMATINASE"/>
    <property type="match status" value="1"/>
</dbReference>
<comment type="similarity">
    <text evidence="1">Belongs to the arginase family.</text>
</comment>
<organism evidence="2 3">
    <name type="scientific">Desulfofundulus australicus DSM 11792</name>
    <dbReference type="NCBI Taxonomy" id="1121425"/>
    <lineage>
        <taxon>Bacteria</taxon>
        <taxon>Bacillati</taxon>
        <taxon>Bacillota</taxon>
        <taxon>Clostridia</taxon>
        <taxon>Eubacteriales</taxon>
        <taxon>Peptococcaceae</taxon>
        <taxon>Desulfofundulus</taxon>
    </lineage>
</organism>
<dbReference type="PANTHER" id="PTHR11358:SF41">
    <property type="entry name" value="ARGINASE"/>
    <property type="match status" value="1"/>
</dbReference>
<evidence type="ECO:0000313" key="2">
    <source>
        <dbReference type="EMBL" id="SHF41458.1"/>
    </source>
</evidence>
<dbReference type="PROSITE" id="PS51409">
    <property type="entry name" value="ARGINASE_2"/>
    <property type="match status" value="1"/>
</dbReference>
<dbReference type="InterPro" id="IPR006035">
    <property type="entry name" value="Ureohydrolase"/>
</dbReference>
<sequence>MRVGILETGETFAWQPLLAREADCRLRVDMRGLRYMSSRETLDLLAGRLKIFPAELVFLGSGNYHHLALPLITRRAAGGPVQVLVFDRHLDCFPPAQGYVSCGSWIRELVKHPAVQRVVVIGVAGKLPPLPARVQVITPGRWRSMLARRQSCWEALLGPAGIYVSIDKDVFSAPATDWGAGEMTVNEVFAFLRWCLEHRRVVGMDVCGELTPRGPWPAVEEQRLIAHHEKINLALCRLLKHAAGISRAGGSAGRREMNRHMGLPA</sequence>
<dbReference type="RefSeq" id="WP_073166195.1">
    <property type="nucleotide sequence ID" value="NZ_FQUW01000028.1"/>
</dbReference>
<dbReference type="GO" id="GO:0033389">
    <property type="term" value="P:putrescine biosynthetic process from arginine, via agmatine"/>
    <property type="evidence" value="ECO:0007669"/>
    <property type="project" value="TreeGrafter"/>
</dbReference>
<keyword evidence="3" id="KW-1185">Reference proteome</keyword>
<evidence type="ECO:0000256" key="1">
    <source>
        <dbReference type="PROSITE-ProRule" id="PRU00742"/>
    </source>
</evidence>
<dbReference type="Pfam" id="PF00491">
    <property type="entry name" value="Arginase"/>
    <property type="match status" value="1"/>
</dbReference>
<dbReference type="EMBL" id="FQUW01000028">
    <property type="protein sequence ID" value="SHF41458.1"/>
    <property type="molecule type" value="Genomic_DNA"/>
</dbReference>
<dbReference type="SUPFAM" id="SSF52768">
    <property type="entry name" value="Arginase/deacetylase"/>
    <property type="match status" value="1"/>
</dbReference>